<dbReference type="KEGG" id="bspl:114859332"/>
<accession>A0A6P7N1B9</accession>
<name>A0A6P7N1B9_BETSP</name>
<gene>
    <name evidence="3" type="primary">LOC114859332</name>
</gene>
<dbReference type="InParanoid" id="A0A6P7N1B9"/>
<organism evidence="2 3">
    <name type="scientific">Betta splendens</name>
    <name type="common">Siamese fighting fish</name>
    <dbReference type="NCBI Taxonomy" id="158456"/>
    <lineage>
        <taxon>Eukaryota</taxon>
        <taxon>Metazoa</taxon>
        <taxon>Chordata</taxon>
        <taxon>Craniata</taxon>
        <taxon>Vertebrata</taxon>
        <taxon>Euteleostomi</taxon>
        <taxon>Actinopterygii</taxon>
        <taxon>Neopterygii</taxon>
        <taxon>Teleostei</taxon>
        <taxon>Neoteleostei</taxon>
        <taxon>Acanthomorphata</taxon>
        <taxon>Anabantaria</taxon>
        <taxon>Anabantiformes</taxon>
        <taxon>Anabantoidei</taxon>
        <taxon>Osphronemidae</taxon>
        <taxon>Betta</taxon>
    </lineage>
</organism>
<dbReference type="GeneID" id="114859332"/>
<sequence>MKMASPEERLEEIKKAKESTKVWTRNGRNWDYKKLCEYFPHKACRWTLVRLLRENDFYVDNAPLSDDMENDDDGEVPTTSGLSSSVNARGTSEGPAESATMPNDVPATTGSGSEREEEDDSSDLTWQNSAFHDYKGVRCIMQEMGLYEKFPTENATLQAFKQQLIEKFEYLNCQQEVDNVSRMLRFMQPKGEDIDYGFLTKSTETQDFIMSLKKATLKPATILNYRIFRTIRRT</sequence>
<proteinExistence type="predicted"/>
<dbReference type="RefSeq" id="XP_029013226.1">
    <property type="nucleotide sequence ID" value="XM_029157393.3"/>
</dbReference>
<dbReference type="Proteomes" id="UP000515150">
    <property type="component" value="Chromosome 7"/>
</dbReference>
<evidence type="ECO:0000313" key="2">
    <source>
        <dbReference type="Proteomes" id="UP000515150"/>
    </source>
</evidence>
<feature type="region of interest" description="Disordered" evidence="1">
    <location>
        <begin position="62"/>
        <end position="125"/>
    </location>
</feature>
<protein>
    <submittedName>
        <fullName evidence="3">Uncharacterized protein LOC114859332</fullName>
    </submittedName>
</protein>
<evidence type="ECO:0000256" key="1">
    <source>
        <dbReference type="SAM" id="MobiDB-lite"/>
    </source>
</evidence>
<keyword evidence="2" id="KW-1185">Reference proteome</keyword>
<dbReference type="AlphaFoldDB" id="A0A6P7N1B9"/>
<reference evidence="3" key="1">
    <citation type="submission" date="2025-08" db="UniProtKB">
        <authorList>
            <consortium name="RefSeq"/>
        </authorList>
    </citation>
    <scope>IDENTIFICATION</scope>
</reference>
<feature type="compositionally biased region" description="Polar residues" evidence="1">
    <location>
        <begin position="77"/>
        <end position="90"/>
    </location>
</feature>
<dbReference type="OrthoDB" id="9907715at2759"/>
<evidence type="ECO:0000313" key="3">
    <source>
        <dbReference type="RefSeq" id="XP_029013226.1"/>
    </source>
</evidence>
<dbReference type="PANTHER" id="PTHR47306:SF2">
    <property type="entry name" value="CORE-BINDING (CB) DOMAIN-CONTAINING PROTEIN"/>
    <property type="match status" value="1"/>
</dbReference>
<feature type="compositionally biased region" description="Acidic residues" evidence="1">
    <location>
        <begin position="66"/>
        <end position="75"/>
    </location>
</feature>
<dbReference type="PANTHER" id="PTHR47306">
    <property type="entry name" value="SI:CH211-178J18.4-RELATED"/>
    <property type="match status" value="1"/>
</dbReference>